<name>A0A7T3JEM6_9CAUD</name>
<reference evidence="1" key="1">
    <citation type="submission" date="2020-12" db="EMBL/GenBank/DDBJ databases">
        <title>Comparison of Enterococcus faecalis Biofilm Removal Efficiency Among Bacteriophage PBEF129, Its Endolysin, and Cefotaxime.</title>
        <authorList>
            <person name="Myung H."/>
            <person name="Oh H."/>
            <person name="Hwang Y."/>
            <person name="Hong H."/>
        </authorList>
    </citation>
    <scope>NUCLEOTIDE SEQUENCE</scope>
</reference>
<accession>A0A7T3JEM6</accession>
<keyword evidence="2" id="KW-1185">Reference proteome</keyword>
<sequence length="106" mass="11356">MLLYTPTCAPSQNLPVDNVALTSTVTTWSRSKYTPSRLTDSPLIDAVTFITVCLISVSSLKIADITRGISPSYPEVNAKMLVVTWSGRPLTGKVTSALPNSSTLLL</sequence>
<dbReference type="EMBL" id="MN854830">
    <property type="protein sequence ID" value="QPW37276.1"/>
    <property type="molecule type" value="Genomic_DNA"/>
</dbReference>
<dbReference type="Proteomes" id="UP000463860">
    <property type="component" value="Segment"/>
</dbReference>
<evidence type="ECO:0000313" key="1">
    <source>
        <dbReference type="EMBL" id="QPW37276.1"/>
    </source>
</evidence>
<evidence type="ECO:0000313" key="2">
    <source>
        <dbReference type="Proteomes" id="UP000463860"/>
    </source>
</evidence>
<organism evidence="1 2">
    <name type="scientific">Enterococcus phage PBEF129</name>
    <dbReference type="NCBI Taxonomy" id="2696337"/>
    <lineage>
        <taxon>Viruses</taxon>
        <taxon>Duplodnaviria</taxon>
        <taxon>Heunggongvirae</taxon>
        <taxon>Uroviricota</taxon>
        <taxon>Caudoviricetes</taxon>
        <taxon>Herelleviridae</taxon>
        <taxon>Brockvirinae</taxon>
        <taxon>Kochikohdavirus</taxon>
        <taxon>Kochikohdavirus ECP3</taxon>
    </lineage>
</organism>
<proteinExistence type="predicted"/>
<protein>
    <submittedName>
        <fullName evidence="1">Uncharacterized protein</fullName>
    </submittedName>
</protein>